<dbReference type="Proteomes" id="UP001179952">
    <property type="component" value="Unassembled WGS sequence"/>
</dbReference>
<evidence type="ECO:0000256" key="1">
    <source>
        <dbReference type="ARBA" id="ARBA00005466"/>
    </source>
</evidence>
<accession>A0AAV9BET7</accession>
<feature type="domain" description="FAD-binding PCMH-type" evidence="3">
    <location>
        <begin position="1"/>
        <end position="139"/>
    </location>
</feature>
<comment type="caution">
    <text evidence="4">The sequence shown here is derived from an EMBL/GenBank/DDBJ whole genome shotgun (WGS) entry which is preliminary data.</text>
</comment>
<evidence type="ECO:0000256" key="2">
    <source>
        <dbReference type="ARBA" id="ARBA00023002"/>
    </source>
</evidence>
<dbReference type="PANTHER" id="PTHR13878:SF104">
    <property type="entry name" value="FAD-BINDING PCMH-TYPE DOMAIN-CONTAINING PROTEIN"/>
    <property type="match status" value="1"/>
</dbReference>
<dbReference type="Gene3D" id="3.30.465.10">
    <property type="match status" value="1"/>
</dbReference>
<evidence type="ECO:0000313" key="5">
    <source>
        <dbReference type="Proteomes" id="UP001179952"/>
    </source>
</evidence>
<dbReference type="InterPro" id="IPR016169">
    <property type="entry name" value="FAD-bd_PCMH_sub2"/>
</dbReference>
<keyword evidence="2" id="KW-0560">Oxidoreductase</keyword>
<name>A0AAV9BET7_ACOGR</name>
<comment type="similarity">
    <text evidence="1">Belongs to the oxygen-dependent FAD-linked oxidoreductase family.</text>
</comment>
<dbReference type="PROSITE" id="PS51387">
    <property type="entry name" value="FAD_PCMH"/>
    <property type="match status" value="1"/>
</dbReference>
<dbReference type="GO" id="GO:0071949">
    <property type="term" value="F:FAD binding"/>
    <property type="evidence" value="ECO:0007669"/>
    <property type="project" value="InterPro"/>
</dbReference>
<keyword evidence="5" id="KW-1185">Reference proteome</keyword>
<organism evidence="4 5">
    <name type="scientific">Acorus gramineus</name>
    <name type="common">Dwarf sweet flag</name>
    <dbReference type="NCBI Taxonomy" id="55184"/>
    <lineage>
        <taxon>Eukaryota</taxon>
        <taxon>Viridiplantae</taxon>
        <taxon>Streptophyta</taxon>
        <taxon>Embryophyta</taxon>
        <taxon>Tracheophyta</taxon>
        <taxon>Spermatophyta</taxon>
        <taxon>Magnoliopsida</taxon>
        <taxon>Liliopsida</taxon>
        <taxon>Acoraceae</taxon>
        <taxon>Acorus</taxon>
    </lineage>
</organism>
<dbReference type="SUPFAM" id="SSF56176">
    <property type="entry name" value="FAD-binding/transporter-associated domain-like"/>
    <property type="match status" value="1"/>
</dbReference>
<dbReference type="InterPro" id="IPR036318">
    <property type="entry name" value="FAD-bd_PCMH-like_sf"/>
</dbReference>
<dbReference type="EMBL" id="JAUJYN010000003">
    <property type="protein sequence ID" value="KAK1275145.1"/>
    <property type="molecule type" value="Genomic_DNA"/>
</dbReference>
<dbReference type="InterPro" id="IPR016166">
    <property type="entry name" value="FAD-bd_PCMH"/>
</dbReference>
<dbReference type="InterPro" id="IPR006094">
    <property type="entry name" value="Oxid_FAD_bind_N"/>
</dbReference>
<dbReference type="GO" id="GO:0016491">
    <property type="term" value="F:oxidoreductase activity"/>
    <property type="evidence" value="ECO:0007669"/>
    <property type="project" value="UniProtKB-KW"/>
</dbReference>
<reference evidence="4" key="1">
    <citation type="journal article" date="2023" name="Nat. Commun.">
        <title>Diploid and tetraploid genomes of Acorus and the evolution of monocots.</title>
        <authorList>
            <person name="Ma L."/>
            <person name="Liu K.W."/>
            <person name="Li Z."/>
            <person name="Hsiao Y.Y."/>
            <person name="Qi Y."/>
            <person name="Fu T."/>
            <person name="Tang G.D."/>
            <person name="Zhang D."/>
            <person name="Sun W.H."/>
            <person name="Liu D.K."/>
            <person name="Li Y."/>
            <person name="Chen G.Z."/>
            <person name="Liu X.D."/>
            <person name="Liao X.Y."/>
            <person name="Jiang Y.T."/>
            <person name="Yu X."/>
            <person name="Hao Y."/>
            <person name="Huang J."/>
            <person name="Zhao X.W."/>
            <person name="Ke S."/>
            <person name="Chen Y.Y."/>
            <person name="Wu W.L."/>
            <person name="Hsu J.L."/>
            <person name="Lin Y.F."/>
            <person name="Huang M.D."/>
            <person name="Li C.Y."/>
            <person name="Huang L."/>
            <person name="Wang Z.W."/>
            <person name="Zhao X."/>
            <person name="Zhong W.Y."/>
            <person name="Peng D.H."/>
            <person name="Ahmad S."/>
            <person name="Lan S."/>
            <person name="Zhang J.S."/>
            <person name="Tsai W.C."/>
            <person name="Van de Peer Y."/>
            <person name="Liu Z.J."/>
        </authorList>
    </citation>
    <scope>NUCLEOTIDE SEQUENCE</scope>
    <source>
        <strain evidence="4">SCP</strain>
    </source>
</reference>
<gene>
    <name evidence="4" type="ORF">QJS04_geneDACA016024</name>
</gene>
<dbReference type="InterPro" id="IPR050432">
    <property type="entry name" value="FAD-linked_Oxidoreductases_BP"/>
</dbReference>
<protein>
    <recommendedName>
        <fullName evidence="3">FAD-binding PCMH-type domain-containing protein</fullName>
    </recommendedName>
</protein>
<evidence type="ECO:0000259" key="3">
    <source>
        <dbReference type="PROSITE" id="PS51387"/>
    </source>
</evidence>
<sequence length="280" mass="29934">MKVVTVYSHSMPKLSCPGGPEGKGLVISTVKLNKVVSVDPLKRQMTVESGITLRGLIVAAAANGLALPHSPYWQGMTLGGLIGTGSHGSSISGKGSAVHEYVVAKVVTFVEGDEDLLAAKVSLGVLGVLSQVTLQLEPMFKCSITNRLERDEGFEHMISAFASATEYGDITCYPSQCRVVFCDDNKVPITTNGKGQNDFTGFRPQPRLLIESLRTSEELLEATNNAGGECLLSKGQVMNLLESGLGLTLHTKIAHRRRGTCVGQGWFTLKQGCVAERIGR</sequence>
<reference evidence="4" key="2">
    <citation type="submission" date="2023-06" db="EMBL/GenBank/DDBJ databases">
        <authorList>
            <person name="Ma L."/>
            <person name="Liu K.-W."/>
            <person name="Li Z."/>
            <person name="Hsiao Y.-Y."/>
            <person name="Qi Y."/>
            <person name="Fu T."/>
            <person name="Tang G."/>
            <person name="Zhang D."/>
            <person name="Sun W.-H."/>
            <person name="Liu D.-K."/>
            <person name="Li Y."/>
            <person name="Chen G.-Z."/>
            <person name="Liu X.-D."/>
            <person name="Liao X.-Y."/>
            <person name="Jiang Y.-T."/>
            <person name="Yu X."/>
            <person name="Hao Y."/>
            <person name="Huang J."/>
            <person name="Zhao X.-W."/>
            <person name="Ke S."/>
            <person name="Chen Y.-Y."/>
            <person name="Wu W.-L."/>
            <person name="Hsu J.-L."/>
            <person name="Lin Y.-F."/>
            <person name="Huang M.-D."/>
            <person name="Li C.-Y."/>
            <person name="Huang L."/>
            <person name="Wang Z.-W."/>
            <person name="Zhao X."/>
            <person name="Zhong W.-Y."/>
            <person name="Peng D.-H."/>
            <person name="Ahmad S."/>
            <person name="Lan S."/>
            <person name="Zhang J.-S."/>
            <person name="Tsai W.-C."/>
            <person name="Van De Peer Y."/>
            <person name="Liu Z.-J."/>
        </authorList>
    </citation>
    <scope>NUCLEOTIDE SEQUENCE</scope>
    <source>
        <strain evidence="4">SCP</strain>
        <tissue evidence="4">Leaves</tissue>
    </source>
</reference>
<evidence type="ECO:0000313" key="4">
    <source>
        <dbReference type="EMBL" id="KAK1275145.1"/>
    </source>
</evidence>
<dbReference type="PANTHER" id="PTHR13878">
    <property type="entry name" value="GULONOLACTONE OXIDASE"/>
    <property type="match status" value="1"/>
</dbReference>
<dbReference type="Pfam" id="PF01565">
    <property type="entry name" value="FAD_binding_4"/>
    <property type="match status" value="1"/>
</dbReference>
<proteinExistence type="inferred from homology"/>
<dbReference type="AlphaFoldDB" id="A0AAV9BET7"/>